<keyword evidence="5" id="KW-0378">Hydrolase</keyword>
<evidence type="ECO:0000256" key="6">
    <source>
        <dbReference type="ARBA" id="ARBA00023277"/>
    </source>
</evidence>
<evidence type="ECO:0000256" key="4">
    <source>
        <dbReference type="ARBA" id="ARBA00022729"/>
    </source>
</evidence>
<accession>A0AAP6XL65</accession>
<dbReference type="GO" id="GO:0005576">
    <property type="term" value="C:extracellular region"/>
    <property type="evidence" value="ECO:0007669"/>
    <property type="project" value="UniProtKB-SubCell"/>
</dbReference>
<organism evidence="8 9">
    <name type="scientific">Corynebacterium coyleae</name>
    <dbReference type="NCBI Taxonomy" id="53374"/>
    <lineage>
        <taxon>Bacteria</taxon>
        <taxon>Bacillati</taxon>
        <taxon>Actinomycetota</taxon>
        <taxon>Actinomycetes</taxon>
        <taxon>Mycobacteriales</taxon>
        <taxon>Corynebacteriaceae</taxon>
        <taxon>Corynebacterium</taxon>
    </lineage>
</organism>
<dbReference type="Proteomes" id="UP000591626">
    <property type="component" value="Unassembled WGS sequence"/>
</dbReference>
<evidence type="ECO:0000256" key="7">
    <source>
        <dbReference type="ARBA" id="ARBA00023326"/>
    </source>
</evidence>
<dbReference type="InterPro" id="IPR029058">
    <property type="entry name" value="AB_hydrolase_fold"/>
</dbReference>
<evidence type="ECO:0000256" key="1">
    <source>
        <dbReference type="ARBA" id="ARBA00004613"/>
    </source>
</evidence>
<evidence type="ECO:0008006" key="10">
    <source>
        <dbReference type="Google" id="ProtNLM"/>
    </source>
</evidence>
<dbReference type="PANTHER" id="PTHR38050">
    <property type="match status" value="1"/>
</dbReference>
<dbReference type="Gene3D" id="3.40.50.1820">
    <property type="entry name" value="alpha/beta hydrolase"/>
    <property type="match status" value="1"/>
</dbReference>
<evidence type="ECO:0000313" key="8">
    <source>
        <dbReference type="EMBL" id="NJJ04269.1"/>
    </source>
</evidence>
<dbReference type="PROSITE" id="PS51257">
    <property type="entry name" value="PROKAR_LIPOPROTEIN"/>
    <property type="match status" value="1"/>
</dbReference>
<sequence>MGKVSTVTAAALSTVLLVLTGCSGGDGSVKEPGVTTKALPAADDVREVEPWGPPGSEHRSITAGGLKRDYIVSMPAGARQRDRLPVIFVFHGYKEDAERIRKNSGLDAADAIVAYLDGKDSAWAPAPYASTSGQQDLAFVDAVLAEIEGEFSVDHSRIFAAGFSNGGGFAAFVGCQRPQAFTGIATVAGAYYQRVSAGCSQIPMMHVDFHGTGDNVIAYNGGQRHATAYDSVEEMLNESASRNHCDARHEDIEVAPGVIREAWTGCDAELAHYRIENGPHVWPGGAGDSSGTVPKGFATDAMLKFFRLGRATQQ</sequence>
<evidence type="ECO:0000313" key="9">
    <source>
        <dbReference type="Proteomes" id="UP000591626"/>
    </source>
</evidence>
<keyword evidence="3" id="KW-0858">Xylan degradation</keyword>
<evidence type="ECO:0000256" key="5">
    <source>
        <dbReference type="ARBA" id="ARBA00022801"/>
    </source>
</evidence>
<dbReference type="RefSeq" id="WP_101733126.1">
    <property type="nucleotide sequence ID" value="NZ_JAAUVV010000014.1"/>
</dbReference>
<reference evidence="8 9" key="1">
    <citation type="submission" date="2020-03" db="EMBL/GenBank/DDBJ databases">
        <title>Draft genome sequences of bacterial isolates from the female urobiome.</title>
        <authorList>
            <person name="Miller-Ensminger T."/>
            <person name="Wolfe A.J."/>
            <person name="Putonti C."/>
        </authorList>
    </citation>
    <scope>NUCLEOTIDE SEQUENCE [LARGE SCALE GENOMIC DNA]</scope>
    <source>
        <strain evidence="8 9">UMB8490</strain>
    </source>
</reference>
<keyword evidence="2" id="KW-0964">Secreted</keyword>
<evidence type="ECO:0000256" key="2">
    <source>
        <dbReference type="ARBA" id="ARBA00022525"/>
    </source>
</evidence>
<dbReference type="Pfam" id="PF10503">
    <property type="entry name" value="Esterase_PHB"/>
    <property type="match status" value="1"/>
</dbReference>
<protein>
    <recommendedName>
        <fullName evidence="10">Polyhydroxybutyrate depolymerase</fullName>
    </recommendedName>
</protein>
<dbReference type="PANTHER" id="PTHR38050:SF2">
    <property type="entry name" value="FERULOYL ESTERASE C-RELATED"/>
    <property type="match status" value="1"/>
</dbReference>
<keyword evidence="7" id="KW-0624">Polysaccharide degradation</keyword>
<keyword evidence="4" id="KW-0732">Signal</keyword>
<proteinExistence type="predicted"/>
<comment type="subcellular location">
    <subcellularLocation>
        <location evidence="1">Secreted</location>
    </subcellularLocation>
</comment>
<comment type="caution">
    <text evidence="8">The sequence shown here is derived from an EMBL/GenBank/DDBJ whole genome shotgun (WGS) entry which is preliminary data.</text>
</comment>
<dbReference type="AlphaFoldDB" id="A0AAP6XL65"/>
<name>A0AAP6XL65_9CORY</name>
<dbReference type="GO" id="GO:0045493">
    <property type="term" value="P:xylan catabolic process"/>
    <property type="evidence" value="ECO:0007669"/>
    <property type="project" value="UniProtKB-KW"/>
</dbReference>
<gene>
    <name evidence="8" type="ORF">HC138_07905</name>
</gene>
<dbReference type="InterPro" id="IPR010126">
    <property type="entry name" value="Esterase_phb"/>
</dbReference>
<dbReference type="SUPFAM" id="SSF53474">
    <property type="entry name" value="alpha/beta-Hydrolases"/>
    <property type="match status" value="1"/>
</dbReference>
<dbReference type="EMBL" id="JAAUVV010000014">
    <property type="protein sequence ID" value="NJJ04269.1"/>
    <property type="molecule type" value="Genomic_DNA"/>
</dbReference>
<keyword evidence="6" id="KW-0119">Carbohydrate metabolism</keyword>
<evidence type="ECO:0000256" key="3">
    <source>
        <dbReference type="ARBA" id="ARBA00022651"/>
    </source>
</evidence>
<dbReference type="InterPro" id="IPR043595">
    <property type="entry name" value="FaeB/C/D"/>
</dbReference>
<dbReference type="GO" id="GO:0030600">
    <property type="term" value="F:feruloyl esterase activity"/>
    <property type="evidence" value="ECO:0007669"/>
    <property type="project" value="InterPro"/>
</dbReference>